<accession>A0A4C1UWU0</accession>
<name>A0A4C1UWU0_EUMVA</name>
<evidence type="ECO:0000313" key="3">
    <source>
        <dbReference type="Proteomes" id="UP000299102"/>
    </source>
</evidence>
<dbReference type="EMBL" id="BGZK01000239">
    <property type="protein sequence ID" value="GBP30908.1"/>
    <property type="molecule type" value="Genomic_DNA"/>
</dbReference>
<gene>
    <name evidence="2" type="ORF">EVAR_28547_1</name>
</gene>
<organism evidence="2 3">
    <name type="scientific">Eumeta variegata</name>
    <name type="common">Bagworm moth</name>
    <name type="synonym">Eumeta japonica</name>
    <dbReference type="NCBI Taxonomy" id="151549"/>
    <lineage>
        <taxon>Eukaryota</taxon>
        <taxon>Metazoa</taxon>
        <taxon>Ecdysozoa</taxon>
        <taxon>Arthropoda</taxon>
        <taxon>Hexapoda</taxon>
        <taxon>Insecta</taxon>
        <taxon>Pterygota</taxon>
        <taxon>Neoptera</taxon>
        <taxon>Endopterygota</taxon>
        <taxon>Lepidoptera</taxon>
        <taxon>Glossata</taxon>
        <taxon>Ditrysia</taxon>
        <taxon>Tineoidea</taxon>
        <taxon>Psychidae</taxon>
        <taxon>Oiketicinae</taxon>
        <taxon>Eumeta</taxon>
    </lineage>
</organism>
<reference evidence="2 3" key="1">
    <citation type="journal article" date="2019" name="Commun. Biol.">
        <title>The bagworm genome reveals a unique fibroin gene that provides high tensile strength.</title>
        <authorList>
            <person name="Kono N."/>
            <person name="Nakamura H."/>
            <person name="Ohtoshi R."/>
            <person name="Tomita M."/>
            <person name="Numata K."/>
            <person name="Arakawa K."/>
        </authorList>
    </citation>
    <scope>NUCLEOTIDE SEQUENCE [LARGE SCALE GENOMIC DNA]</scope>
</reference>
<dbReference type="AlphaFoldDB" id="A0A4C1UWU0"/>
<comment type="caution">
    <text evidence="2">The sequence shown here is derived from an EMBL/GenBank/DDBJ whole genome shotgun (WGS) entry which is preliminary data.</text>
</comment>
<feature type="region of interest" description="Disordered" evidence="1">
    <location>
        <begin position="1"/>
        <end position="41"/>
    </location>
</feature>
<keyword evidence="3" id="KW-1185">Reference proteome</keyword>
<sequence length="136" mass="15029">MKCGVQKEPKDRLTSKGTIEVRSPHLAVQKLGPTGLATAENHDGARYHRFKIGEDEAGGKQRDPQRTIREIAERAPSRGPHKTDGYLHGIDPVRRVLRLSSSARRSKRIFIAPNNGAVSGNNYSPCAYNRPSRAFA</sequence>
<feature type="compositionally biased region" description="Basic and acidic residues" evidence="1">
    <location>
        <begin position="1"/>
        <end position="14"/>
    </location>
</feature>
<evidence type="ECO:0000313" key="2">
    <source>
        <dbReference type="EMBL" id="GBP30908.1"/>
    </source>
</evidence>
<protein>
    <submittedName>
        <fullName evidence="2">Uncharacterized protein</fullName>
    </submittedName>
</protein>
<evidence type="ECO:0000256" key="1">
    <source>
        <dbReference type="SAM" id="MobiDB-lite"/>
    </source>
</evidence>
<proteinExistence type="predicted"/>
<dbReference type="Proteomes" id="UP000299102">
    <property type="component" value="Unassembled WGS sequence"/>
</dbReference>